<comment type="caution">
    <text evidence="2">The sequence shown here is derived from an EMBL/GenBank/DDBJ whole genome shotgun (WGS) entry which is preliminary data.</text>
</comment>
<evidence type="ECO:0000313" key="2">
    <source>
        <dbReference type="EMBL" id="MBD2870711.1"/>
    </source>
</evidence>
<dbReference type="RefSeq" id="WP_190863874.1">
    <property type="nucleotide sequence ID" value="NZ_JACXIY010000023.1"/>
</dbReference>
<feature type="region of interest" description="Disordered" evidence="1">
    <location>
        <begin position="34"/>
        <end position="109"/>
    </location>
</feature>
<name>A0A927CR45_9BACL</name>
<dbReference type="Proteomes" id="UP000632125">
    <property type="component" value="Unassembled WGS sequence"/>
</dbReference>
<gene>
    <name evidence="2" type="ORF">IDH41_19185</name>
</gene>
<dbReference type="AlphaFoldDB" id="A0A927CR45"/>
<feature type="compositionally biased region" description="Polar residues" evidence="1">
    <location>
        <begin position="50"/>
        <end position="67"/>
    </location>
</feature>
<organism evidence="2 3">
    <name type="scientific">Paenibacillus arenilitoris</name>
    <dbReference type="NCBI Taxonomy" id="2772299"/>
    <lineage>
        <taxon>Bacteria</taxon>
        <taxon>Bacillati</taxon>
        <taxon>Bacillota</taxon>
        <taxon>Bacilli</taxon>
        <taxon>Bacillales</taxon>
        <taxon>Paenibacillaceae</taxon>
        <taxon>Paenibacillus</taxon>
    </lineage>
</organism>
<reference evidence="2" key="1">
    <citation type="submission" date="2020-09" db="EMBL/GenBank/DDBJ databases">
        <title>A novel bacterium of genus Paenibacillus, isolated from South China Sea.</title>
        <authorList>
            <person name="Huang H."/>
            <person name="Mo K."/>
            <person name="Hu Y."/>
        </authorList>
    </citation>
    <scope>NUCLEOTIDE SEQUENCE</scope>
    <source>
        <strain evidence="2">IB182493</strain>
    </source>
</reference>
<evidence type="ECO:0000313" key="3">
    <source>
        <dbReference type="Proteomes" id="UP000632125"/>
    </source>
</evidence>
<evidence type="ECO:0000256" key="1">
    <source>
        <dbReference type="SAM" id="MobiDB-lite"/>
    </source>
</evidence>
<dbReference type="EMBL" id="JACXIY010000023">
    <property type="protein sequence ID" value="MBD2870711.1"/>
    <property type="molecule type" value="Genomic_DNA"/>
</dbReference>
<keyword evidence="3" id="KW-1185">Reference proteome</keyword>
<proteinExistence type="predicted"/>
<sequence length="109" mass="12019">MTFKSIDLQMSVPRTQEYGGMQGQAIHKPVAEQNMLADQSAKHTERLRSKNTGVEQSAGLQVRSGNENRAGDGGAHKSEKRKRTAEEPDDSAGQQPVHPFKGHRLDIKL</sequence>
<accession>A0A927CR45</accession>
<protein>
    <submittedName>
        <fullName evidence="2">Uncharacterized protein</fullName>
    </submittedName>
</protein>